<keyword evidence="11" id="KW-1185">Reference proteome</keyword>
<keyword evidence="3" id="KW-0677">Repeat</keyword>
<dbReference type="SUPFAM" id="SSF57667">
    <property type="entry name" value="beta-beta-alpha zinc fingers"/>
    <property type="match status" value="1"/>
</dbReference>
<keyword evidence="4 7" id="KW-0863">Zinc-finger</keyword>
<feature type="domain" description="C2H2-type" evidence="9">
    <location>
        <begin position="574"/>
        <end position="603"/>
    </location>
</feature>
<organism evidence="10 11">
    <name type="scientific">Periplaneta americana</name>
    <name type="common">American cockroach</name>
    <name type="synonym">Blatta americana</name>
    <dbReference type="NCBI Taxonomy" id="6978"/>
    <lineage>
        <taxon>Eukaryota</taxon>
        <taxon>Metazoa</taxon>
        <taxon>Ecdysozoa</taxon>
        <taxon>Arthropoda</taxon>
        <taxon>Hexapoda</taxon>
        <taxon>Insecta</taxon>
        <taxon>Pterygota</taxon>
        <taxon>Neoptera</taxon>
        <taxon>Polyneoptera</taxon>
        <taxon>Dictyoptera</taxon>
        <taxon>Blattodea</taxon>
        <taxon>Blattoidea</taxon>
        <taxon>Blattidae</taxon>
        <taxon>Blattinae</taxon>
        <taxon>Periplaneta</taxon>
    </lineage>
</organism>
<evidence type="ECO:0000256" key="1">
    <source>
        <dbReference type="ARBA" id="ARBA00004123"/>
    </source>
</evidence>
<dbReference type="InterPro" id="IPR036236">
    <property type="entry name" value="Znf_C2H2_sf"/>
</dbReference>
<dbReference type="PROSITE" id="PS50157">
    <property type="entry name" value="ZINC_FINGER_C2H2_2"/>
    <property type="match status" value="2"/>
</dbReference>
<keyword evidence="2" id="KW-0479">Metal-binding</keyword>
<protein>
    <recommendedName>
        <fullName evidence="9">C2H2-type domain-containing protein</fullName>
    </recommendedName>
</protein>
<dbReference type="InterPro" id="IPR050888">
    <property type="entry name" value="ZnF_C2H2-type_TF"/>
</dbReference>
<evidence type="ECO:0000256" key="8">
    <source>
        <dbReference type="SAM" id="MobiDB-lite"/>
    </source>
</evidence>
<feature type="region of interest" description="Disordered" evidence="8">
    <location>
        <begin position="272"/>
        <end position="312"/>
    </location>
</feature>
<feature type="compositionally biased region" description="Basic and acidic residues" evidence="8">
    <location>
        <begin position="44"/>
        <end position="54"/>
    </location>
</feature>
<dbReference type="Proteomes" id="UP001148838">
    <property type="component" value="Unassembled WGS sequence"/>
</dbReference>
<dbReference type="InterPro" id="IPR003604">
    <property type="entry name" value="Matrin/U1-like-C_Znf_C2H2"/>
</dbReference>
<sequence length="845" mass="94450">LDNYVKHRKAGCEPKNTNTHHISENVKTGDTPASKSTDASPTHVDNDPSLKADDFFSSLELQSSAKKTTATSPGSSSKNPSGMLTRSRASAAIHANTTSREGVKGEGDLLSNFASEHFTPQTVIDSTPATCLMKSESRENILLKVDAAGMGERSDQEDSACEEESNEEYEEEDEEDEDDEGPPRSHTGGKWKPGGLMTRGSPPSWTRTSSSSTHAEDYRGSSTAEWSLLMDDCAGNAGVTNDPPPHFTGGKWKPTLPNQAVMSTQQVCRATHSDEEDDLLQDSDPNNTRIADNSIPRVPPPGHTSGKWVPGKHVRLGESSEGSMASVSGGVDSMLLMPPLRKSGSTVQYWCGSCNRRLSSRTLYERHLLSELHFKRTLQERELDEDPLAEPSDRGSDKRTVRRTEVYLNSELWSRTKKRALDASPDAECTKKQKRRATRREETRCEVCRSKVWRHLMGKHLVSHYHCRKARSGHPQAASLVLDNIHSVVRQAPFQCSPCKFYCNTVASFKQHWISKEHRCTDLEVSGRYWCSFCKYECERSEEMECHLEGVMHQELVSVINRSVPIVIRKRAVLCCGVCGQEFRYNVQLRRHAAQLGHHEDNSASDKYQERFSCYQCPFVGNSGVSLQRHLLYAHKEGGAVQGAYFCSACSLNFNTAEEAALHRRSQEHKYTALASRRDRGLTDEDLSRTCPHCAGTFENVLQLKTHLRDQHAEFLYRCARCGMAFTLPQEVSRHVRESSCAFQPEDNKLESNISKKETSDNHEVAGTSVDVDAKQDDGDKFQTCSQCPFRTDSRAELLFHEVLHGEPLSDPSIADVEDDLQTGLGGTNNQSQVQFTYRILFNFA</sequence>
<feature type="compositionally biased region" description="Polar residues" evidence="8">
    <location>
        <begin position="15"/>
        <end position="40"/>
    </location>
</feature>
<keyword evidence="5" id="KW-0862">Zinc</keyword>
<evidence type="ECO:0000256" key="5">
    <source>
        <dbReference type="ARBA" id="ARBA00022833"/>
    </source>
</evidence>
<dbReference type="SMART" id="SM00355">
    <property type="entry name" value="ZnF_C2H2"/>
    <property type="match status" value="10"/>
</dbReference>
<dbReference type="InterPro" id="IPR013087">
    <property type="entry name" value="Znf_C2H2_type"/>
</dbReference>
<proteinExistence type="predicted"/>
<dbReference type="PROSITE" id="PS00028">
    <property type="entry name" value="ZINC_FINGER_C2H2_1"/>
    <property type="match status" value="3"/>
</dbReference>
<comment type="subcellular location">
    <subcellularLocation>
        <location evidence="1">Nucleus</location>
    </subcellularLocation>
</comment>
<evidence type="ECO:0000256" key="7">
    <source>
        <dbReference type="PROSITE-ProRule" id="PRU00042"/>
    </source>
</evidence>
<feature type="region of interest" description="Disordered" evidence="8">
    <location>
        <begin position="145"/>
        <end position="218"/>
    </location>
</feature>
<feature type="compositionally biased region" description="Acidic residues" evidence="8">
    <location>
        <begin position="155"/>
        <end position="180"/>
    </location>
</feature>
<feature type="compositionally biased region" description="Basic and acidic residues" evidence="8">
    <location>
        <begin position="391"/>
        <end position="401"/>
    </location>
</feature>
<keyword evidence="6" id="KW-0539">Nucleus</keyword>
<dbReference type="EMBL" id="JAJSOF020000015">
    <property type="protein sequence ID" value="KAJ4441587.1"/>
    <property type="molecule type" value="Genomic_DNA"/>
</dbReference>
<dbReference type="SMART" id="SM00451">
    <property type="entry name" value="ZnF_U1"/>
    <property type="match status" value="3"/>
</dbReference>
<reference evidence="10 11" key="1">
    <citation type="journal article" date="2022" name="Allergy">
        <title>Genome assembly and annotation of Periplaneta americana reveal a comprehensive cockroach allergen profile.</title>
        <authorList>
            <person name="Wang L."/>
            <person name="Xiong Q."/>
            <person name="Saelim N."/>
            <person name="Wang L."/>
            <person name="Nong W."/>
            <person name="Wan A.T."/>
            <person name="Shi M."/>
            <person name="Liu X."/>
            <person name="Cao Q."/>
            <person name="Hui J.H.L."/>
            <person name="Sookrung N."/>
            <person name="Leung T.F."/>
            <person name="Tungtrongchitr A."/>
            <person name="Tsui S.K.W."/>
        </authorList>
    </citation>
    <scope>NUCLEOTIDE SEQUENCE [LARGE SCALE GENOMIC DNA]</scope>
    <source>
        <strain evidence="10">PWHHKU_190912</strain>
    </source>
</reference>
<evidence type="ECO:0000256" key="3">
    <source>
        <dbReference type="ARBA" id="ARBA00022737"/>
    </source>
</evidence>
<dbReference type="PANTHER" id="PTHR24406">
    <property type="entry name" value="TRANSCRIPTIONAL REPRESSOR CTCFL-RELATED"/>
    <property type="match status" value="1"/>
</dbReference>
<feature type="compositionally biased region" description="Low complexity" evidence="8">
    <location>
        <begin position="198"/>
        <end position="213"/>
    </location>
</feature>
<feature type="region of interest" description="Disordered" evidence="8">
    <location>
        <begin position="1"/>
        <end position="106"/>
    </location>
</feature>
<gene>
    <name evidence="10" type="ORF">ANN_11443</name>
</gene>
<feature type="non-terminal residue" evidence="10">
    <location>
        <position position="1"/>
    </location>
</feature>
<evidence type="ECO:0000313" key="11">
    <source>
        <dbReference type="Proteomes" id="UP001148838"/>
    </source>
</evidence>
<feature type="compositionally biased region" description="Polar residues" evidence="8">
    <location>
        <begin position="59"/>
        <end position="88"/>
    </location>
</feature>
<feature type="domain" description="C2H2-type" evidence="9">
    <location>
        <begin position="717"/>
        <end position="745"/>
    </location>
</feature>
<feature type="region of interest" description="Disordered" evidence="8">
    <location>
        <begin position="381"/>
        <end position="401"/>
    </location>
</feature>
<comment type="caution">
    <text evidence="10">The sequence shown here is derived from an EMBL/GenBank/DDBJ whole genome shotgun (WGS) entry which is preliminary data.</text>
</comment>
<evidence type="ECO:0000256" key="4">
    <source>
        <dbReference type="ARBA" id="ARBA00022771"/>
    </source>
</evidence>
<name>A0ABQ8T6P7_PERAM</name>
<dbReference type="Gene3D" id="3.30.160.60">
    <property type="entry name" value="Classic Zinc Finger"/>
    <property type="match status" value="2"/>
</dbReference>
<evidence type="ECO:0000256" key="6">
    <source>
        <dbReference type="ARBA" id="ARBA00023242"/>
    </source>
</evidence>
<evidence type="ECO:0000313" key="10">
    <source>
        <dbReference type="EMBL" id="KAJ4441587.1"/>
    </source>
</evidence>
<evidence type="ECO:0000259" key="9">
    <source>
        <dbReference type="PROSITE" id="PS50157"/>
    </source>
</evidence>
<accession>A0ABQ8T6P7</accession>
<evidence type="ECO:0000256" key="2">
    <source>
        <dbReference type="ARBA" id="ARBA00022723"/>
    </source>
</evidence>